<organism evidence="1 2">
    <name type="scientific">Cytobacillus mangrovibacter</name>
    <dbReference type="NCBI Taxonomy" id="3299024"/>
    <lineage>
        <taxon>Bacteria</taxon>
        <taxon>Bacillati</taxon>
        <taxon>Bacillota</taxon>
        <taxon>Bacilli</taxon>
        <taxon>Bacillales</taxon>
        <taxon>Bacillaceae</taxon>
        <taxon>Cytobacillus</taxon>
    </lineage>
</organism>
<accession>A0ABW6K148</accession>
<evidence type="ECO:0000313" key="1">
    <source>
        <dbReference type="EMBL" id="MFE8696708.1"/>
    </source>
</evidence>
<dbReference type="EMBL" id="JBIACJ010000004">
    <property type="protein sequence ID" value="MFE8696708.1"/>
    <property type="molecule type" value="Genomic_DNA"/>
</dbReference>
<sequence>MNPHYVYPYHPNYPLNQWYDNRSYSCCPPNMYRHYPDVNPGMFMNSAKGMEMLMKDASHLLAEMAKSRKFSFDLMSAAQQSHDDKVEKLIKSTGLKIIPKVTYTPDGLKLHFNSGQDYNNCCELSLKLRWS</sequence>
<proteinExistence type="predicted"/>
<evidence type="ECO:0000313" key="2">
    <source>
        <dbReference type="Proteomes" id="UP001601058"/>
    </source>
</evidence>
<comment type="caution">
    <text evidence="1">The sequence shown here is derived from an EMBL/GenBank/DDBJ whole genome shotgun (WGS) entry which is preliminary data.</text>
</comment>
<keyword evidence="2" id="KW-1185">Reference proteome</keyword>
<protein>
    <submittedName>
        <fullName evidence="1">Uncharacterized protein</fullName>
    </submittedName>
</protein>
<dbReference type="RefSeq" id="WP_389219127.1">
    <property type="nucleotide sequence ID" value="NZ_JBIACJ010000004.1"/>
</dbReference>
<gene>
    <name evidence="1" type="ORF">ACFYKT_10200</name>
</gene>
<name>A0ABW6K148_9BACI</name>
<dbReference type="Pfam" id="PF26344">
    <property type="entry name" value="YuzC"/>
    <property type="match status" value="1"/>
</dbReference>
<reference evidence="1 2" key="1">
    <citation type="submission" date="2024-08" db="EMBL/GenBank/DDBJ databases">
        <title>Two novel Cytobacillus novel species.</title>
        <authorList>
            <person name="Liu G."/>
        </authorList>
    </citation>
    <scope>NUCLEOTIDE SEQUENCE [LARGE SCALE GENOMIC DNA]</scope>
    <source>
        <strain evidence="1 2">FJAT-53684</strain>
    </source>
</reference>
<dbReference type="InterPro" id="IPR058870">
    <property type="entry name" value="YuzC"/>
</dbReference>
<dbReference type="Proteomes" id="UP001601058">
    <property type="component" value="Unassembled WGS sequence"/>
</dbReference>